<dbReference type="PRINTS" id="PR00455">
    <property type="entry name" value="HTHTETR"/>
</dbReference>
<keyword evidence="1" id="KW-0805">Transcription regulation</keyword>
<evidence type="ECO:0000313" key="7">
    <source>
        <dbReference type="Proteomes" id="UP001247620"/>
    </source>
</evidence>
<organism evidence="6 7">
    <name type="scientific">Mucilaginibacter pocheonensis</name>
    <dbReference type="NCBI Taxonomy" id="398050"/>
    <lineage>
        <taxon>Bacteria</taxon>
        <taxon>Pseudomonadati</taxon>
        <taxon>Bacteroidota</taxon>
        <taxon>Sphingobacteriia</taxon>
        <taxon>Sphingobacteriales</taxon>
        <taxon>Sphingobacteriaceae</taxon>
        <taxon>Mucilaginibacter</taxon>
    </lineage>
</organism>
<dbReference type="InterPro" id="IPR036271">
    <property type="entry name" value="Tet_transcr_reg_TetR-rel_C_sf"/>
</dbReference>
<dbReference type="RefSeq" id="WP_310102534.1">
    <property type="nucleotide sequence ID" value="NZ_JAVDUU010000005.1"/>
</dbReference>
<dbReference type="Pfam" id="PF00440">
    <property type="entry name" value="TetR_N"/>
    <property type="match status" value="1"/>
</dbReference>
<dbReference type="SUPFAM" id="SSF46689">
    <property type="entry name" value="Homeodomain-like"/>
    <property type="match status" value="1"/>
</dbReference>
<keyword evidence="3" id="KW-0804">Transcription</keyword>
<gene>
    <name evidence="6" type="ORF">J2W55_004986</name>
</gene>
<dbReference type="PROSITE" id="PS50977">
    <property type="entry name" value="HTH_TETR_2"/>
    <property type="match status" value="1"/>
</dbReference>
<name>A0ABU1TIB2_9SPHI</name>
<dbReference type="InterPro" id="IPR001647">
    <property type="entry name" value="HTH_TetR"/>
</dbReference>
<dbReference type="Proteomes" id="UP001247620">
    <property type="component" value="Unassembled WGS sequence"/>
</dbReference>
<evidence type="ECO:0000256" key="1">
    <source>
        <dbReference type="ARBA" id="ARBA00023015"/>
    </source>
</evidence>
<dbReference type="PANTHER" id="PTHR47506">
    <property type="entry name" value="TRANSCRIPTIONAL REGULATORY PROTEIN"/>
    <property type="match status" value="1"/>
</dbReference>
<keyword evidence="7" id="KW-1185">Reference proteome</keyword>
<keyword evidence="2 4" id="KW-0238">DNA-binding</keyword>
<dbReference type="EMBL" id="JAVDUU010000005">
    <property type="protein sequence ID" value="MDR6945118.1"/>
    <property type="molecule type" value="Genomic_DNA"/>
</dbReference>
<accession>A0ABU1TIB2</accession>
<proteinExistence type="predicted"/>
<feature type="domain" description="HTH tetR-type" evidence="5">
    <location>
        <begin position="6"/>
        <end position="66"/>
    </location>
</feature>
<reference evidence="6 7" key="1">
    <citation type="submission" date="2023-07" db="EMBL/GenBank/DDBJ databases">
        <title>Sorghum-associated microbial communities from plants grown in Nebraska, USA.</title>
        <authorList>
            <person name="Schachtman D."/>
        </authorList>
    </citation>
    <scope>NUCLEOTIDE SEQUENCE [LARGE SCALE GENOMIC DNA]</scope>
    <source>
        <strain evidence="6 7">3262</strain>
    </source>
</reference>
<dbReference type="Gene3D" id="1.10.357.10">
    <property type="entry name" value="Tetracycline Repressor, domain 2"/>
    <property type="match status" value="1"/>
</dbReference>
<evidence type="ECO:0000256" key="4">
    <source>
        <dbReference type="PROSITE-ProRule" id="PRU00335"/>
    </source>
</evidence>
<evidence type="ECO:0000259" key="5">
    <source>
        <dbReference type="PROSITE" id="PS50977"/>
    </source>
</evidence>
<sequence>MARKKEFDEDALLDKAVELFWRKGYNGTSAQDLVDGLGINRSSIYNTYTDKRTLFKKSLEKYQKAQTGAMLKVVAQADDPKQTVKQIFNGLIKESIEDTLLKGCFMVNTAVELAGHDKEIGDMVINNNQSVEDALTKLLEKGQQSGQLSTKSTARTLARFIFANITAIRVAARTGADEKKLRDIADVAISAVSG</sequence>
<feature type="DNA-binding region" description="H-T-H motif" evidence="4">
    <location>
        <begin position="29"/>
        <end position="48"/>
    </location>
</feature>
<dbReference type="InterPro" id="IPR011075">
    <property type="entry name" value="TetR_C"/>
</dbReference>
<comment type="caution">
    <text evidence="6">The sequence shown here is derived from an EMBL/GenBank/DDBJ whole genome shotgun (WGS) entry which is preliminary data.</text>
</comment>
<evidence type="ECO:0000313" key="6">
    <source>
        <dbReference type="EMBL" id="MDR6945118.1"/>
    </source>
</evidence>
<dbReference type="Pfam" id="PF16925">
    <property type="entry name" value="TetR_C_13"/>
    <property type="match status" value="1"/>
</dbReference>
<protein>
    <submittedName>
        <fullName evidence="6">TetR/AcrR family transcriptional repressor of nem operon</fullName>
    </submittedName>
</protein>
<dbReference type="Gene3D" id="1.10.10.60">
    <property type="entry name" value="Homeodomain-like"/>
    <property type="match status" value="1"/>
</dbReference>
<dbReference type="SUPFAM" id="SSF48498">
    <property type="entry name" value="Tetracyclin repressor-like, C-terminal domain"/>
    <property type="match status" value="1"/>
</dbReference>
<dbReference type="InterPro" id="IPR009057">
    <property type="entry name" value="Homeodomain-like_sf"/>
</dbReference>
<dbReference type="PANTHER" id="PTHR47506:SF1">
    <property type="entry name" value="HTH-TYPE TRANSCRIPTIONAL REGULATOR YJDC"/>
    <property type="match status" value="1"/>
</dbReference>
<evidence type="ECO:0000256" key="3">
    <source>
        <dbReference type="ARBA" id="ARBA00023163"/>
    </source>
</evidence>
<evidence type="ECO:0000256" key="2">
    <source>
        <dbReference type="ARBA" id="ARBA00023125"/>
    </source>
</evidence>